<feature type="compositionally biased region" description="Low complexity" evidence="21">
    <location>
        <begin position="100"/>
        <end position="114"/>
    </location>
</feature>
<dbReference type="GO" id="GO:0009277">
    <property type="term" value="C:fungal-type cell wall"/>
    <property type="evidence" value="ECO:0007669"/>
    <property type="project" value="TreeGrafter"/>
</dbReference>
<keyword evidence="11" id="KW-0735">Signal-anchor</keyword>
<keyword evidence="10" id="KW-0378">Hydrolase</keyword>
<keyword evidence="6" id="KW-1003">Cell membrane</keyword>
<evidence type="ECO:0000256" key="13">
    <source>
        <dbReference type="ARBA" id="ARBA00023180"/>
    </source>
</evidence>
<evidence type="ECO:0000256" key="15">
    <source>
        <dbReference type="ARBA" id="ARBA00023316"/>
    </source>
</evidence>
<protein>
    <recommendedName>
        <fullName evidence="5">glucan endo-1,3-beta-D-glucosidase</fullName>
        <ecNumber evidence="5">3.2.1.39</ecNumber>
    </recommendedName>
    <alternativeName>
        <fullName evidence="19">Endo-1,3-beta-glucanase btgC</fullName>
    </alternativeName>
    <alternativeName>
        <fullName evidence="18">Laminarinase btgC</fullName>
    </alternativeName>
</protein>
<evidence type="ECO:0000256" key="14">
    <source>
        <dbReference type="ARBA" id="ARBA00023277"/>
    </source>
</evidence>
<gene>
    <name evidence="23" type="ORF">NKR23_g11591</name>
</gene>
<dbReference type="GO" id="GO:0071555">
    <property type="term" value="P:cell wall organization"/>
    <property type="evidence" value="ECO:0007669"/>
    <property type="project" value="UniProtKB-KW"/>
</dbReference>
<name>A0AA38RJ09_9PEZI</name>
<evidence type="ECO:0000256" key="1">
    <source>
        <dbReference type="ARBA" id="ARBA00000382"/>
    </source>
</evidence>
<evidence type="ECO:0000256" key="16">
    <source>
        <dbReference type="ARBA" id="ARBA00023326"/>
    </source>
</evidence>
<feature type="region of interest" description="Disordered" evidence="21">
    <location>
        <begin position="455"/>
        <end position="476"/>
    </location>
</feature>
<comment type="function">
    <text evidence="17">Glucanases play a role in cell expansion during growth, in cell-cell fusion during mating, and in spore release during sporulation. This enzyme may be involved in beta-glucan degradation. Active on laminarin and lichenan.</text>
</comment>
<dbReference type="EMBL" id="JANBVO010000064">
    <property type="protein sequence ID" value="KAJ9131731.1"/>
    <property type="molecule type" value="Genomic_DNA"/>
</dbReference>
<dbReference type="Gene3D" id="3.20.20.80">
    <property type="entry name" value="Glycosidases"/>
    <property type="match status" value="1"/>
</dbReference>
<keyword evidence="13" id="KW-0325">Glycoprotein</keyword>
<sequence length="794" mass="86676">MARHSFESDPDEREPLENAKPSYPEQSPSRHQRQYQQQPQRYQEQQYYTQDEPPQYDDLHQYPTSPARPPRPGSHPDSSFNRLRANRRYSREQPSTSRQAPYLAASAGAAVAAAAHRRDPVSPVSPPQPPPHRDVEGRYWGAELGYPVQQSNITPGADNFSEAAGGGMAGIAYSVAEQNARESGLEAVRGVPYTEEPYQAGSQRHLDSHYDHQPQQQHVIGEGSEQQYNAVLGGLHPSTHAGTNRGDTDSYSSLAALGAAAIPPAGARSPDMRTPSSRSPHSFNTDLYHDDPYQGYTGMPNPYLGVVNPNDIEDDGDEGLEYGKRGARTSMLSLGGSSNRSRQNGTSAAAAETAKAASAGGVLGALGGLVGRTSNGPAGNGQYYDPVHNIDTGYRGGGGGAHDLRRPEMEKPSEWLTKQNRSSRKWKWLILVGVGLAIAAGIACGVVFGVVKKNSGKSDSSSDQSASGDTTANGDLSINSSEIQKLLNNPDLHKVFPGVDYTPLNTQYPDCLRNPPSQNNITRDMAVLSQLTNTIRLYGTDCNQTEMTIHAIKRLEMEDTVKIWMGVWQDNNQTTNDRQLAQMWDILDTYGDSPFKGVIVANEILYRQQMTASELGQLLSSVRSNITAKGMSLPVATSDLGDALTAELVEQSDYVMANIHPFFGGVNAEDAASWTWTFWETHNGPFFKSDTSKNVISETGWPSQGGTDCGTTSITDCPDAAVAGIDELNQFMDDWVCAALTNGTEYFWFEAFDEPWKIQFDTGDQNWEDHWGLMDVNRNLKKGVKIPDCDGKTV</sequence>
<evidence type="ECO:0000256" key="3">
    <source>
        <dbReference type="ARBA" id="ARBA00004401"/>
    </source>
</evidence>
<evidence type="ECO:0000256" key="4">
    <source>
        <dbReference type="ARBA" id="ARBA00008773"/>
    </source>
</evidence>
<feature type="compositionally biased region" description="Basic and acidic residues" evidence="21">
    <location>
        <begin position="1"/>
        <end position="17"/>
    </location>
</feature>
<evidence type="ECO:0000256" key="21">
    <source>
        <dbReference type="SAM" id="MobiDB-lite"/>
    </source>
</evidence>
<feature type="compositionally biased region" description="Polar residues" evidence="21">
    <location>
        <begin position="274"/>
        <end position="285"/>
    </location>
</feature>
<feature type="region of interest" description="Disordered" evidence="21">
    <location>
        <begin position="398"/>
        <end position="418"/>
    </location>
</feature>
<dbReference type="PANTHER" id="PTHR16631:SF17">
    <property type="entry name" value="GLUCAN ENDO-1,3-BETA-GLUCOSIDASE BTGC"/>
    <property type="match status" value="1"/>
</dbReference>
<dbReference type="EC" id="3.2.1.39" evidence="5"/>
<dbReference type="AlphaFoldDB" id="A0AA38RJ09"/>
<comment type="caution">
    <text evidence="23">The sequence shown here is derived from an EMBL/GenBank/DDBJ whole genome shotgun (WGS) entry which is preliminary data.</text>
</comment>
<evidence type="ECO:0000256" key="12">
    <source>
        <dbReference type="ARBA" id="ARBA00023136"/>
    </source>
</evidence>
<evidence type="ECO:0000256" key="10">
    <source>
        <dbReference type="ARBA" id="ARBA00022801"/>
    </source>
</evidence>
<evidence type="ECO:0000256" key="22">
    <source>
        <dbReference type="SAM" id="Phobius"/>
    </source>
</evidence>
<comment type="subcellular location">
    <subcellularLocation>
        <location evidence="3">Cell membrane</location>
        <topology evidence="3">Single-pass type II membrane protein</topology>
    </subcellularLocation>
    <subcellularLocation>
        <location evidence="2">Secreted</location>
        <location evidence="2">Cell wall</location>
    </subcellularLocation>
</comment>
<feature type="compositionally biased region" description="Low complexity" evidence="21">
    <location>
        <begin position="455"/>
        <end position="469"/>
    </location>
</feature>
<dbReference type="PANTHER" id="PTHR16631">
    <property type="entry name" value="GLUCAN 1,3-BETA-GLUCOSIDASE"/>
    <property type="match status" value="1"/>
</dbReference>
<keyword evidence="12 22" id="KW-0472">Membrane</keyword>
<dbReference type="InterPro" id="IPR050732">
    <property type="entry name" value="Beta-glucan_modifiers"/>
</dbReference>
<dbReference type="FunFam" id="3.20.20.80:FF:000151">
    <property type="entry name" value="Glucan endo-1,3-beta-glucosidase btgC"/>
    <property type="match status" value="1"/>
</dbReference>
<evidence type="ECO:0000256" key="20">
    <source>
        <dbReference type="RuleBase" id="RU004335"/>
    </source>
</evidence>
<evidence type="ECO:0000256" key="19">
    <source>
        <dbReference type="ARBA" id="ARBA00043078"/>
    </source>
</evidence>
<dbReference type="SUPFAM" id="SSF51445">
    <property type="entry name" value="(Trans)glycosidases"/>
    <property type="match status" value="1"/>
</dbReference>
<feature type="region of interest" description="Disordered" evidence="21">
    <location>
        <begin position="330"/>
        <end position="350"/>
    </location>
</feature>
<dbReference type="Proteomes" id="UP001174694">
    <property type="component" value="Unassembled WGS sequence"/>
</dbReference>
<feature type="compositionally biased region" description="Basic and acidic residues" evidence="21">
    <location>
        <begin position="402"/>
        <end position="413"/>
    </location>
</feature>
<feature type="compositionally biased region" description="Polar residues" evidence="21">
    <location>
        <begin position="330"/>
        <end position="345"/>
    </location>
</feature>
<keyword evidence="22" id="KW-1133">Transmembrane helix</keyword>
<keyword evidence="7" id="KW-0134">Cell wall</keyword>
<evidence type="ECO:0000256" key="11">
    <source>
        <dbReference type="ARBA" id="ARBA00022968"/>
    </source>
</evidence>
<accession>A0AA38RJ09</accession>
<dbReference type="GO" id="GO:0009986">
    <property type="term" value="C:cell surface"/>
    <property type="evidence" value="ECO:0007669"/>
    <property type="project" value="TreeGrafter"/>
</dbReference>
<feature type="transmembrane region" description="Helical" evidence="22">
    <location>
        <begin position="428"/>
        <end position="451"/>
    </location>
</feature>
<feature type="compositionally biased region" description="Low complexity" evidence="21">
    <location>
        <begin position="34"/>
        <end position="53"/>
    </location>
</feature>
<keyword evidence="16" id="KW-0624">Polysaccharide degradation</keyword>
<keyword evidence="24" id="KW-1185">Reference proteome</keyword>
<evidence type="ECO:0000256" key="2">
    <source>
        <dbReference type="ARBA" id="ARBA00004191"/>
    </source>
</evidence>
<comment type="similarity">
    <text evidence="4 20">Belongs to the glycosyl hydrolase 17 family.</text>
</comment>
<dbReference type="GO" id="GO:0005576">
    <property type="term" value="C:extracellular region"/>
    <property type="evidence" value="ECO:0007669"/>
    <property type="project" value="TreeGrafter"/>
</dbReference>
<reference evidence="23" key="1">
    <citation type="submission" date="2022-07" db="EMBL/GenBank/DDBJ databases">
        <title>Fungi with potential for degradation of polypropylene.</title>
        <authorList>
            <person name="Gostincar C."/>
        </authorList>
    </citation>
    <scope>NUCLEOTIDE SEQUENCE</scope>
    <source>
        <strain evidence="23">EXF-13308</strain>
    </source>
</reference>
<evidence type="ECO:0000313" key="23">
    <source>
        <dbReference type="EMBL" id="KAJ9131731.1"/>
    </source>
</evidence>
<evidence type="ECO:0000256" key="7">
    <source>
        <dbReference type="ARBA" id="ARBA00022512"/>
    </source>
</evidence>
<evidence type="ECO:0000256" key="18">
    <source>
        <dbReference type="ARBA" id="ARBA00042373"/>
    </source>
</evidence>
<proteinExistence type="inferred from homology"/>
<evidence type="ECO:0000256" key="8">
    <source>
        <dbReference type="ARBA" id="ARBA00022525"/>
    </source>
</evidence>
<comment type="catalytic activity">
    <reaction evidence="1">
        <text>Hydrolysis of (1-&gt;3)-beta-D-glucosidic linkages in (1-&gt;3)-beta-D-glucans.</text>
        <dbReference type="EC" id="3.2.1.39"/>
    </reaction>
</comment>
<evidence type="ECO:0000256" key="17">
    <source>
        <dbReference type="ARBA" id="ARBA00037649"/>
    </source>
</evidence>
<feature type="region of interest" description="Disordered" evidence="21">
    <location>
        <begin position="1"/>
        <end position="140"/>
    </location>
</feature>
<evidence type="ECO:0000256" key="6">
    <source>
        <dbReference type="ARBA" id="ARBA00022475"/>
    </source>
</evidence>
<keyword evidence="14" id="KW-0119">Carbohydrate metabolism</keyword>
<dbReference type="InterPro" id="IPR017853">
    <property type="entry name" value="GH"/>
</dbReference>
<dbReference type="GO" id="GO:0000272">
    <property type="term" value="P:polysaccharide catabolic process"/>
    <property type="evidence" value="ECO:0007669"/>
    <property type="project" value="UniProtKB-KW"/>
</dbReference>
<keyword evidence="15" id="KW-0961">Cell wall biogenesis/degradation</keyword>
<keyword evidence="22" id="KW-0812">Transmembrane</keyword>
<organism evidence="23 24">
    <name type="scientific">Pleurostoma richardsiae</name>
    <dbReference type="NCBI Taxonomy" id="41990"/>
    <lineage>
        <taxon>Eukaryota</taxon>
        <taxon>Fungi</taxon>
        <taxon>Dikarya</taxon>
        <taxon>Ascomycota</taxon>
        <taxon>Pezizomycotina</taxon>
        <taxon>Sordariomycetes</taxon>
        <taxon>Sordariomycetidae</taxon>
        <taxon>Calosphaeriales</taxon>
        <taxon>Pleurostomataceae</taxon>
        <taxon>Pleurostoma</taxon>
    </lineage>
</organism>
<dbReference type="InterPro" id="IPR000490">
    <property type="entry name" value="Glyco_hydro_17"/>
</dbReference>
<dbReference type="Pfam" id="PF00332">
    <property type="entry name" value="Glyco_hydro_17"/>
    <property type="match status" value="1"/>
</dbReference>
<evidence type="ECO:0000256" key="9">
    <source>
        <dbReference type="ARBA" id="ARBA00022729"/>
    </source>
</evidence>
<dbReference type="GO" id="GO:0042973">
    <property type="term" value="F:glucan endo-1,3-beta-D-glucosidase activity"/>
    <property type="evidence" value="ECO:0007669"/>
    <property type="project" value="UniProtKB-EC"/>
</dbReference>
<evidence type="ECO:0000256" key="5">
    <source>
        <dbReference type="ARBA" id="ARBA00012780"/>
    </source>
</evidence>
<dbReference type="GO" id="GO:0005886">
    <property type="term" value="C:plasma membrane"/>
    <property type="evidence" value="ECO:0007669"/>
    <property type="project" value="UniProtKB-SubCell"/>
</dbReference>
<evidence type="ECO:0000313" key="24">
    <source>
        <dbReference type="Proteomes" id="UP001174694"/>
    </source>
</evidence>
<feature type="region of interest" description="Disordered" evidence="21">
    <location>
        <begin position="263"/>
        <end position="302"/>
    </location>
</feature>
<keyword evidence="9" id="KW-0732">Signal</keyword>
<keyword evidence="8" id="KW-0964">Secreted</keyword>